<evidence type="ECO:0000256" key="5">
    <source>
        <dbReference type="ARBA" id="ARBA00023136"/>
    </source>
</evidence>
<feature type="transmembrane region" description="Helical" evidence="7">
    <location>
        <begin position="317"/>
        <end position="335"/>
    </location>
</feature>
<feature type="transmembrane region" description="Helical" evidence="7">
    <location>
        <begin position="214"/>
        <end position="232"/>
    </location>
</feature>
<feature type="transmembrane region" description="Helical" evidence="7">
    <location>
        <begin position="52"/>
        <end position="73"/>
    </location>
</feature>
<dbReference type="InterPro" id="IPR001851">
    <property type="entry name" value="ABC_transp_permease"/>
</dbReference>
<evidence type="ECO:0000256" key="7">
    <source>
        <dbReference type="SAM" id="Phobius"/>
    </source>
</evidence>
<evidence type="ECO:0000313" key="9">
    <source>
        <dbReference type="Proteomes" id="UP001242480"/>
    </source>
</evidence>
<evidence type="ECO:0000256" key="4">
    <source>
        <dbReference type="ARBA" id="ARBA00022989"/>
    </source>
</evidence>
<evidence type="ECO:0000256" key="2">
    <source>
        <dbReference type="ARBA" id="ARBA00022475"/>
    </source>
</evidence>
<accession>A0ABU0JDP3</accession>
<evidence type="ECO:0000256" key="6">
    <source>
        <dbReference type="SAM" id="MobiDB-lite"/>
    </source>
</evidence>
<evidence type="ECO:0000256" key="3">
    <source>
        <dbReference type="ARBA" id="ARBA00022692"/>
    </source>
</evidence>
<organism evidence="8 9">
    <name type="scientific">Labrys wisconsinensis</name>
    <dbReference type="NCBI Taxonomy" id="425677"/>
    <lineage>
        <taxon>Bacteria</taxon>
        <taxon>Pseudomonadati</taxon>
        <taxon>Pseudomonadota</taxon>
        <taxon>Alphaproteobacteria</taxon>
        <taxon>Hyphomicrobiales</taxon>
        <taxon>Xanthobacteraceae</taxon>
        <taxon>Labrys</taxon>
    </lineage>
</organism>
<keyword evidence="2" id="KW-1003">Cell membrane</keyword>
<keyword evidence="9" id="KW-1185">Reference proteome</keyword>
<keyword evidence="5 7" id="KW-0472">Membrane</keyword>
<dbReference type="PANTHER" id="PTHR32196:SF72">
    <property type="entry name" value="RIBOSE IMPORT PERMEASE PROTEIN RBSC"/>
    <property type="match status" value="1"/>
</dbReference>
<dbReference type="Pfam" id="PF02653">
    <property type="entry name" value="BPD_transp_2"/>
    <property type="match status" value="1"/>
</dbReference>
<dbReference type="EMBL" id="JAUSVX010000008">
    <property type="protein sequence ID" value="MDQ0471389.1"/>
    <property type="molecule type" value="Genomic_DNA"/>
</dbReference>
<feature type="transmembrane region" description="Helical" evidence="7">
    <location>
        <begin position="263"/>
        <end position="281"/>
    </location>
</feature>
<feature type="transmembrane region" description="Helical" evidence="7">
    <location>
        <begin position="111"/>
        <end position="129"/>
    </location>
</feature>
<name>A0ABU0JDP3_9HYPH</name>
<feature type="transmembrane region" description="Helical" evidence="7">
    <location>
        <begin position="341"/>
        <end position="362"/>
    </location>
</feature>
<dbReference type="CDD" id="cd06579">
    <property type="entry name" value="TM_PBP1_transp_AraH_like"/>
    <property type="match status" value="1"/>
</dbReference>
<protein>
    <submittedName>
        <fullName evidence="8">Fructose transport system permease protein</fullName>
    </submittedName>
</protein>
<keyword evidence="4 7" id="KW-1133">Transmembrane helix</keyword>
<dbReference type="RefSeq" id="WP_370881993.1">
    <property type="nucleotide sequence ID" value="NZ_JAUSVX010000008.1"/>
</dbReference>
<feature type="region of interest" description="Disordered" evidence="6">
    <location>
        <begin position="1"/>
        <end position="25"/>
    </location>
</feature>
<reference evidence="8 9" key="1">
    <citation type="submission" date="2023-07" db="EMBL/GenBank/DDBJ databases">
        <title>Genomic Encyclopedia of Type Strains, Phase IV (KMG-IV): sequencing the most valuable type-strain genomes for metagenomic binning, comparative biology and taxonomic classification.</title>
        <authorList>
            <person name="Goeker M."/>
        </authorList>
    </citation>
    <scope>NUCLEOTIDE SEQUENCE [LARGE SCALE GENOMIC DNA]</scope>
    <source>
        <strain evidence="8 9">DSM 19619</strain>
    </source>
</reference>
<feature type="transmembrane region" description="Helical" evidence="7">
    <location>
        <begin position="136"/>
        <end position="156"/>
    </location>
</feature>
<comment type="subcellular location">
    <subcellularLocation>
        <location evidence="1">Cell membrane</location>
        <topology evidence="1">Multi-pass membrane protein</topology>
    </subcellularLocation>
</comment>
<dbReference type="Proteomes" id="UP001242480">
    <property type="component" value="Unassembled WGS sequence"/>
</dbReference>
<evidence type="ECO:0000256" key="1">
    <source>
        <dbReference type="ARBA" id="ARBA00004651"/>
    </source>
</evidence>
<evidence type="ECO:0000313" key="8">
    <source>
        <dbReference type="EMBL" id="MDQ0471389.1"/>
    </source>
</evidence>
<proteinExistence type="predicted"/>
<keyword evidence="3 7" id="KW-0812">Transmembrane</keyword>
<comment type="caution">
    <text evidence="8">The sequence shown here is derived from an EMBL/GenBank/DDBJ whole genome shotgun (WGS) entry which is preliminary data.</text>
</comment>
<sequence>MIETNPESRAMTMRMSAAPEPEAAVGSPDQMVASFEIDDTDLVRRLQNFLHSYPTVVSATVLVLSLVTFGLIVGPRFFTPFNFSLILQQVTVISVIGAAQTLVILTAGIDLSVGALMVLCAVVMGVNAVDHGMPQGLAIALAFAVGALGGLVNGLLVTHVKLPPFIATLGTWNVFFALNLWYSGGQTIVAQNITTAAPSLQVFGDSVNFAGMRLTVGTVLMLGLYALLWYILNRTAWGRHIHAIGDDQDAARLAGVRVKRTLVSAYVFAGLICALAGWVLIGRIGSVTPQEGVTANLDSITAVVVGGTSMFGGRGSLFGTLVGALIVGVFRNGLALAGVDALWQGFAIGLLIVVAVAIDQWLRELSA</sequence>
<feature type="transmembrane region" description="Helical" evidence="7">
    <location>
        <begin position="85"/>
        <end position="105"/>
    </location>
</feature>
<gene>
    <name evidence="8" type="ORF">QO011_004412</name>
</gene>
<dbReference type="PANTHER" id="PTHR32196">
    <property type="entry name" value="ABC TRANSPORTER PERMEASE PROTEIN YPHD-RELATED-RELATED"/>
    <property type="match status" value="1"/>
</dbReference>